<evidence type="ECO:0000313" key="3">
    <source>
        <dbReference type="EMBL" id="PZO88446.1"/>
    </source>
</evidence>
<sequence length="124" mass="13301">MSGSLLHGDIMKRSFSIALGIFVLLFAGLLIGPSFMDWNKYKPQIVEQAKVLGGYDIAINGDINLSLLPSPQLKLEGLTVQAPRGSAPNLLTMKQANVSVALFPLLSGNIAVDTVRLVNPDIQL</sequence>
<reference evidence="3 4" key="1">
    <citation type="submission" date="2017-08" db="EMBL/GenBank/DDBJ databases">
        <title>Infants hospitalized years apart are colonized by the same room-sourced microbial strains.</title>
        <authorList>
            <person name="Brooks B."/>
            <person name="Olm M.R."/>
            <person name="Firek B.A."/>
            <person name="Baker R."/>
            <person name="Thomas B.C."/>
            <person name="Morowitz M.J."/>
            <person name="Banfield J.F."/>
        </authorList>
    </citation>
    <scope>NUCLEOTIDE SEQUENCE [LARGE SCALE GENOMIC DNA]</scope>
    <source>
        <strain evidence="3">S2_018_000_R2_104</strain>
    </source>
</reference>
<accession>A0A2W5A4M2</accession>
<dbReference type="InterPro" id="IPR052894">
    <property type="entry name" value="AsmA-related"/>
</dbReference>
<keyword evidence="1" id="KW-0472">Membrane</keyword>
<dbReference type="EMBL" id="QFNK01000017">
    <property type="protein sequence ID" value="PZO88446.1"/>
    <property type="molecule type" value="Genomic_DNA"/>
</dbReference>
<protein>
    <recommendedName>
        <fullName evidence="2">AsmA domain-containing protein</fullName>
    </recommendedName>
</protein>
<feature type="domain" description="AsmA" evidence="2">
    <location>
        <begin position="17"/>
        <end position="124"/>
    </location>
</feature>
<keyword evidence="1" id="KW-0812">Transmembrane</keyword>
<keyword evidence="1" id="KW-1133">Transmembrane helix</keyword>
<evidence type="ECO:0000313" key="4">
    <source>
        <dbReference type="Proteomes" id="UP000249557"/>
    </source>
</evidence>
<evidence type="ECO:0000256" key="1">
    <source>
        <dbReference type="SAM" id="Phobius"/>
    </source>
</evidence>
<gene>
    <name evidence="3" type="ORF">DI626_01770</name>
</gene>
<proteinExistence type="predicted"/>
<feature type="transmembrane region" description="Helical" evidence="1">
    <location>
        <begin position="15"/>
        <end position="35"/>
    </location>
</feature>
<dbReference type="InterPro" id="IPR007844">
    <property type="entry name" value="AsmA"/>
</dbReference>
<dbReference type="GO" id="GO:0005886">
    <property type="term" value="C:plasma membrane"/>
    <property type="evidence" value="ECO:0007669"/>
    <property type="project" value="TreeGrafter"/>
</dbReference>
<dbReference type="Proteomes" id="UP000249557">
    <property type="component" value="Unassembled WGS sequence"/>
</dbReference>
<organism evidence="3 4">
    <name type="scientific">Micavibrio aeruginosavorus</name>
    <dbReference type="NCBI Taxonomy" id="349221"/>
    <lineage>
        <taxon>Bacteria</taxon>
        <taxon>Pseudomonadati</taxon>
        <taxon>Bdellovibrionota</taxon>
        <taxon>Bdellovibrionia</taxon>
        <taxon>Bdellovibrionales</taxon>
        <taxon>Pseudobdellovibrionaceae</taxon>
        <taxon>Micavibrio</taxon>
    </lineage>
</organism>
<dbReference type="PANTHER" id="PTHR30441:SF4">
    <property type="entry name" value="PROTEIN ASMA"/>
    <property type="match status" value="1"/>
</dbReference>
<dbReference type="AlphaFoldDB" id="A0A2W5A4M2"/>
<feature type="non-terminal residue" evidence="3">
    <location>
        <position position="124"/>
    </location>
</feature>
<dbReference type="GO" id="GO:0090313">
    <property type="term" value="P:regulation of protein targeting to membrane"/>
    <property type="evidence" value="ECO:0007669"/>
    <property type="project" value="TreeGrafter"/>
</dbReference>
<dbReference type="Pfam" id="PF05170">
    <property type="entry name" value="AsmA"/>
    <property type="match status" value="1"/>
</dbReference>
<comment type="caution">
    <text evidence="3">The sequence shown here is derived from an EMBL/GenBank/DDBJ whole genome shotgun (WGS) entry which is preliminary data.</text>
</comment>
<dbReference type="PANTHER" id="PTHR30441">
    <property type="entry name" value="DUF748 DOMAIN-CONTAINING PROTEIN"/>
    <property type="match status" value="1"/>
</dbReference>
<name>A0A2W5A4M2_9BACT</name>
<evidence type="ECO:0000259" key="2">
    <source>
        <dbReference type="Pfam" id="PF05170"/>
    </source>
</evidence>